<dbReference type="EMBL" id="CM004466">
    <property type="protein sequence ID" value="OCT99162.1"/>
    <property type="molecule type" value="Genomic_DNA"/>
</dbReference>
<proteinExistence type="predicted"/>
<evidence type="ECO:0000313" key="1">
    <source>
        <dbReference type="EMBL" id="OCT99162.1"/>
    </source>
</evidence>
<name>A0A974DYG9_XENLA</name>
<gene>
    <name evidence="1" type="ORF">XELAEV_18004953mg</name>
</gene>
<accession>A0A974DYG9</accession>
<protein>
    <submittedName>
        <fullName evidence="1">Uncharacterized protein</fullName>
    </submittedName>
</protein>
<sequence length="85" mass="9503">MLGPTAVSKSLKVLIYIITLSVWPYRSGPMNPACHLQTIKVFDEYEYIQEGDIMIGGVITVDSYAQIISLRSDNSKFKTILLCFG</sequence>
<evidence type="ECO:0000313" key="2">
    <source>
        <dbReference type="Proteomes" id="UP000694892"/>
    </source>
</evidence>
<dbReference type="Proteomes" id="UP000694892">
    <property type="component" value="Chromosome 1L"/>
</dbReference>
<dbReference type="AlphaFoldDB" id="A0A974DYG9"/>
<reference evidence="2" key="1">
    <citation type="journal article" date="2016" name="Nature">
        <title>Genome evolution in the allotetraploid frog Xenopus laevis.</title>
        <authorList>
            <person name="Session A.M."/>
            <person name="Uno Y."/>
            <person name="Kwon T."/>
            <person name="Chapman J.A."/>
            <person name="Toyoda A."/>
            <person name="Takahashi S."/>
            <person name="Fukui A."/>
            <person name="Hikosaka A."/>
            <person name="Suzuki A."/>
            <person name="Kondo M."/>
            <person name="van Heeringen S.J."/>
            <person name="Quigley I."/>
            <person name="Heinz S."/>
            <person name="Ogino H."/>
            <person name="Ochi H."/>
            <person name="Hellsten U."/>
            <person name="Lyons J.B."/>
            <person name="Simakov O."/>
            <person name="Putnam N."/>
            <person name="Stites J."/>
            <person name="Kuroki Y."/>
            <person name="Tanaka T."/>
            <person name="Michiue T."/>
            <person name="Watanabe M."/>
            <person name="Bogdanovic O."/>
            <person name="Lister R."/>
            <person name="Georgiou G."/>
            <person name="Paranjpe S.S."/>
            <person name="van Kruijsbergen I."/>
            <person name="Shu S."/>
            <person name="Carlson J."/>
            <person name="Kinoshita T."/>
            <person name="Ohta Y."/>
            <person name="Mawaribuchi S."/>
            <person name="Jenkins J."/>
            <person name="Grimwood J."/>
            <person name="Schmutz J."/>
            <person name="Mitros T."/>
            <person name="Mozaffari S.V."/>
            <person name="Suzuki Y."/>
            <person name="Haramoto Y."/>
            <person name="Yamamoto T.S."/>
            <person name="Takagi C."/>
            <person name="Heald R."/>
            <person name="Miller K."/>
            <person name="Haudenschild C."/>
            <person name="Kitzman J."/>
            <person name="Nakayama T."/>
            <person name="Izutsu Y."/>
            <person name="Robert J."/>
            <person name="Fortriede J."/>
            <person name="Burns K."/>
            <person name="Lotay V."/>
            <person name="Karimi K."/>
            <person name="Yasuoka Y."/>
            <person name="Dichmann D.S."/>
            <person name="Flajnik M.F."/>
            <person name="Houston D.W."/>
            <person name="Shendure J."/>
            <person name="DuPasquier L."/>
            <person name="Vize P.D."/>
            <person name="Zorn A.M."/>
            <person name="Ito M."/>
            <person name="Marcotte E.M."/>
            <person name="Wallingford J.B."/>
            <person name="Ito Y."/>
            <person name="Asashima M."/>
            <person name="Ueno N."/>
            <person name="Matsuda Y."/>
            <person name="Veenstra G.J."/>
            <person name="Fujiyama A."/>
            <person name="Harland R.M."/>
            <person name="Taira M."/>
            <person name="Rokhsar D.S."/>
        </authorList>
    </citation>
    <scope>NUCLEOTIDE SEQUENCE [LARGE SCALE GENOMIC DNA]</scope>
    <source>
        <strain evidence="2">J</strain>
    </source>
</reference>
<organism evidence="1 2">
    <name type="scientific">Xenopus laevis</name>
    <name type="common">African clawed frog</name>
    <dbReference type="NCBI Taxonomy" id="8355"/>
    <lineage>
        <taxon>Eukaryota</taxon>
        <taxon>Metazoa</taxon>
        <taxon>Chordata</taxon>
        <taxon>Craniata</taxon>
        <taxon>Vertebrata</taxon>
        <taxon>Euteleostomi</taxon>
        <taxon>Amphibia</taxon>
        <taxon>Batrachia</taxon>
        <taxon>Anura</taxon>
        <taxon>Pipoidea</taxon>
        <taxon>Pipidae</taxon>
        <taxon>Xenopodinae</taxon>
        <taxon>Xenopus</taxon>
        <taxon>Xenopus</taxon>
    </lineage>
</organism>